<evidence type="ECO:0000313" key="1">
    <source>
        <dbReference type="EMBL" id="ASJ03684.1"/>
    </source>
</evidence>
<dbReference type="EMBL" id="CP014862">
    <property type="protein sequence ID" value="ASJ03684.1"/>
    <property type="molecule type" value="Genomic_DNA"/>
</dbReference>
<evidence type="ECO:0000313" key="2">
    <source>
        <dbReference type="Proteomes" id="UP000250179"/>
    </source>
</evidence>
<organism evidence="1 2">
    <name type="scientific">Thermococcus profundus</name>
    <dbReference type="NCBI Taxonomy" id="49899"/>
    <lineage>
        <taxon>Archaea</taxon>
        <taxon>Methanobacteriati</taxon>
        <taxon>Methanobacteriota</taxon>
        <taxon>Thermococci</taxon>
        <taxon>Thermococcales</taxon>
        <taxon>Thermococcaceae</taxon>
        <taxon>Thermococcus</taxon>
    </lineage>
</organism>
<dbReference type="KEGG" id="tprf:A3L09_01240"/>
<gene>
    <name evidence="1" type="ORF">A3L09_01240</name>
</gene>
<protein>
    <submittedName>
        <fullName evidence="1">Uncharacterized protein</fullName>
    </submittedName>
</protein>
<accession>A0A2Z2MIM0</accession>
<sequence length="193" mass="21461">MVIHEPVNLAMPLAKVLGETIRRNRRLPDGNDLREVLKGFGLEEICLDRGIAVFRGRTVVAMAFPRDEPLVVDVISSSGELSDALEVVAYLDRKLNAFIVEIVPANDIEYEGNIGLEPVIIDAESFELKSSPVLGHFEEEEGSPFLVIDRETYEHWKENGNTDICPICGGELAWKGERAYCLDCGYGVKVVKK</sequence>
<dbReference type="Proteomes" id="UP000250179">
    <property type="component" value="Chromosome"/>
</dbReference>
<reference evidence="1 2" key="1">
    <citation type="submission" date="2016-03" db="EMBL/GenBank/DDBJ databases">
        <title>Complete genome sequence of Thermococcus profundus strain DT5432.</title>
        <authorList>
            <person name="Oger P.M."/>
        </authorList>
    </citation>
    <scope>NUCLEOTIDE SEQUENCE [LARGE SCALE GENOMIC DNA]</scope>
    <source>
        <strain evidence="1 2">DT 5432</strain>
    </source>
</reference>
<dbReference type="OrthoDB" id="85337at2157"/>
<keyword evidence="2" id="KW-1185">Reference proteome</keyword>
<proteinExistence type="predicted"/>
<dbReference type="AlphaFoldDB" id="A0A2Z2MIM0"/>
<name>A0A2Z2MIM0_THEPR</name>